<organism evidence="1 2">
    <name type="scientific">Haloplanus vescus</name>
    <dbReference type="NCBI Taxonomy" id="555874"/>
    <lineage>
        <taxon>Archaea</taxon>
        <taxon>Methanobacteriati</taxon>
        <taxon>Methanobacteriota</taxon>
        <taxon>Stenosarchaea group</taxon>
        <taxon>Halobacteria</taxon>
        <taxon>Halobacteriales</taxon>
        <taxon>Haloferacaceae</taxon>
        <taxon>Haloplanus</taxon>
    </lineage>
</organism>
<reference evidence="1 2" key="1">
    <citation type="submission" date="2016-10" db="EMBL/GenBank/DDBJ databases">
        <authorList>
            <person name="de Groot N.N."/>
        </authorList>
    </citation>
    <scope>NUCLEOTIDE SEQUENCE [LARGE SCALE GENOMIC DNA]</scope>
    <source>
        <strain evidence="1 2">CGMCC 1.8712</strain>
    </source>
</reference>
<dbReference type="AlphaFoldDB" id="A0A1H3VP43"/>
<evidence type="ECO:0000313" key="2">
    <source>
        <dbReference type="Proteomes" id="UP000236755"/>
    </source>
</evidence>
<dbReference type="PROSITE" id="PS51318">
    <property type="entry name" value="TAT"/>
    <property type="match status" value="1"/>
</dbReference>
<dbReference type="RefSeq" id="WP_245697837.1">
    <property type="nucleotide sequence ID" value="NZ_FNQT01000001.1"/>
</dbReference>
<gene>
    <name evidence="1" type="ORF">SAMN04488065_0141</name>
</gene>
<name>A0A1H3VP43_9EURY</name>
<accession>A0A1H3VP43</accession>
<protein>
    <submittedName>
        <fullName evidence="1">Uncharacterized protein</fullName>
    </submittedName>
</protein>
<sequence>MVPTRRHLLQTAGATALAALAGCASDSDESATEYALHVESVDVSPVDHALYTPDDDALFGDPARTALDAVLPTGRHTTYGYRPLPDEAFVTHEGSYYQIEHVVTGRQAMQRRVVRLEPLPDDAPDDAVLVDDLDRPSARTVKILHSYEQTNGETSTADLLRGDAYVLRRPAERESRVGTGELDGRVVTMTDDGGWPYRVRVARERVVETAHTALAVEVASDREAFRDVVFGARIDTVLEAGDLSAPARDVLDEAIARDVYTETTPLSDAFDATLDALGVGNVDDGVNGKLLWDADALYRYGLYVSPAE</sequence>
<dbReference type="InterPro" id="IPR006311">
    <property type="entry name" value="TAT_signal"/>
</dbReference>
<keyword evidence="2" id="KW-1185">Reference proteome</keyword>
<evidence type="ECO:0000313" key="1">
    <source>
        <dbReference type="EMBL" id="SDZ76573.1"/>
    </source>
</evidence>
<dbReference type="EMBL" id="FNQT01000001">
    <property type="protein sequence ID" value="SDZ76573.1"/>
    <property type="molecule type" value="Genomic_DNA"/>
</dbReference>
<proteinExistence type="predicted"/>
<dbReference type="PROSITE" id="PS51257">
    <property type="entry name" value="PROKAR_LIPOPROTEIN"/>
    <property type="match status" value="1"/>
</dbReference>
<dbReference type="STRING" id="555874.SAMN04488065_0141"/>
<dbReference type="Proteomes" id="UP000236755">
    <property type="component" value="Unassembled WGS sequence"/>
</dbReference>